<evidence type="ECO:0000256" key="1">
    <source>
        <dbReference type="SAM" id="MobiDB-lite"/>
    </source>
</evidence>
<organism evidence="3 4">
    <name type="scientific">Curvularia kusanoi</name>
    <name type="common">Cochliobolus kusanoi</name>
    <dbReference type="NCBI Taxonomy" id="90978"/>
    <lineage>
        <taxon>Eukaryota</taxon>
        <taxon>Fungi</taxon>
        <taxon>Dikarya</taxon>
        <taxon>Ascomycota</taxon>
        <taxon>Pezizomycotina</taxon>
        <taxon>Dothideomycetes</taxon>
        <taxon>Pleosporomycetidae</taxon>
        <taxon>Pleosporales</taxon>
        <taxon>Pleosporineae</taxon>
        <taxon>Pleosporaceae</taxon>
        <taxon>Curvularia</taxon>
    </lineage>
</organism>
<dbReference type="GO" id="GO:0004672">
    <property type="term" value="F:protein kinase activity"/>
    <property type="evidence" value="ECO:0007669"/>
    <property type="project" value="InterPro"/>
</dbReference>
<dbReference type="PANTHER" id="PTHR48011">
    <property type="entry name" value="CCR4-NOT TRANSCRIPTIONAL COMPLEX SUBUNIT CAF120-RELATED"/>
    <property type="match status" value="1"/>
</dbReference>
<dbReference type="InterPro" id="IPR052751">
    <property type="entry name" value="Plant_MAPKKK"/>
</dbReference>
<accession>A0A9P4TNB9</accession>
<dbReference type="OrthoDB" id="310217at2759"/>
<keyword evidence="4" id="KW-1185">Reference proteome</keyword>
<protein>
    <recommendedName>
        <fullName evidence="2">Protein kinase domain-containing protein</fullName>
    </recommendedName>
</protein>
<feature type="region of interest" description="Disordered" evidence="1">
    <location>
        <begin position="64"/>
        <end position="91"/>
    </location>
</feature>
<sequence>MYKLFRDMVLALDHLHHKLGTRYVHNDFKPHNVLVIRVPDYDKLSIPEEPTFKLADFARLAPWPTPRGEQPESFNGTPEYAPPEQEQKAPVQPSADIYGLGATLQYMALGEHPIQSQESFVRHRRAQGKTYPELMNKKLWPPPRWRKHVPTVFRPIDVSSKSLRDDYDFPGSLESYQPYGERLGYWYAQLWAPVQYRPKASTLVDIFIPEMDKKVERLKLQRLKELSQDE</sequence>
<dbReference type="InterPro" id="IPR008271">
    <property type="entry name" value="Ser/Thr_kinase_AS"/>
</dbReference>
<feature type="domain" description="Protein kinase" evidence="2">
    <location>
        <begin position="1"/>
        <end position="230"/>
    </location>
</feature>
<reference evidence="3" key="1">
    <citation type="submission" date="2019-04" db="EMBL/GenBank/DDBJ databases">
        <title>Sequencing of skin fungus with MAO and IRED activity.</title>
        <authorList>
            <person name="Marsaioli A.J."/>
            <person name="Bonatto J.M.C."/>
            <person name="Reis Junior O."/>
        </authorList>
    </citation>
    <scope>NUCLEOTIDE SEQUENCE</scope>
    <source>
        <strain evidence="3">30M1</strain>
    </source>
</reference>
<dbReference type="Gene3D" id="1.10.510.10">
    <property type="entry name" value="Transferase(Phosphotransferase) domain 1"/>
    <property type="match status" value="1"/>
</dbReference>
<dbReference type="PROSITE" id="PS00108">
    <property type="entry name" value="PROTEIN_KINASE_ST"/>
    <property type="match status" value="1"/>
</dbReference>
<dbReference type="InterPro" id="IPR000719">
    <property type="entry name" value="Prot_kinase_dom"/>
</dbReference>
<evidence type="ECO:0000313" key="3">
    <source>
        <dbReference type="EMBL" id="KAF3008839.1"/>
    </source>
</evidence>
<dbReference type="GO" id="GO:0007165">
    <property type="term" value="P:signal transduction"/>
    <property type="evidence" value="ECO:0007669"/>
    <property type="project" value="TreeGrafter"/>
</dbReference>
<name>A0A9P4TNB9_CURKU</name>
<dbReference type="EMBL" id="SWKU01000003">
    <property type="protein sequence ID" value="KAF3008839.1"/>
    <property type="molecule type" value="Genomic_DNA"/>
</dbReference>
<dbReference type="Proteomes" id="UP000801428">
    <property type="component" value="Unassembled WGS sequence"/>
</dbReference>
<gene>
    <name evidence="3" type="ORF">E8E13_010818</name>
</gene>
<dbReference type="InterPro" id="IPR011009">
    <property type="entry name" value="Kinase-like_dom_sf"/>
</dbReference>
<evidence type="ECO:0000259" key="2">
    <source>
        <dbReference type="PROSITE" id="PS50011"/>
    </source>
</evidence>
<dbReference type="GO" id="GO:0005524">
    <property type="term" value="F:ATP binding"/>
    <property type="evidence" value="ECO:0007669"/>
    <property type="project" value="InterPro"/>
</dbReference>
<dbReference type="PANTHER" id="PTHR48011:SF18">
    <property type="entry name" value="MITOGEN-ACTIVATED PROTEIN KINASE KINASE KINASE 19-RELATED"/>
    <property type="match status" value="1"/>
</dbReference>
<dbReference type="AlphaFoldDB" id="A0A9P4TNB9"/>
<dbReference type="SUPFAM" id="SSF56112">
    <property type="entry name" value="Protein kinase-like (PK-like)"/>
    <property type="match status" value="1"/>
</dbReference>
<dbReference type="Pfam" id="PF00069">
    <property type="entry name" value="Pkinase"/>
    <property type="match status" value="1"/>
</dbReference>
<comment type="caution">
    <text evidence="3">The sequence shown here is derived from an EMBL/GenBank/DDBJ whole genome shotgun (WGS) entry which is preliminary data.</text>
</comment>
<evidence type="ECO:0000313" key="4">
    <source>
        <dbReference type="Proteomes" id="UP000801428"/>
    </source>
</evidence>
<dbReference type="PROSITE" id="PS50011">
    <property type="entry name" value="PROTEIN_KINASE_DOM"/>
    <property type="match status" value="1"/>
</dbReference>
<proteinExistence type="predicted"/>